<dbReference type="InterPro" id="IPR004960">
    <property type="entry name" value="LipA_acyltrans"/>
</dbReference>
<keyword evidence="8" id="KW-1185">Reference proteome</keyword>
<keyword evidence="3" id="KW-0997">Cell inner membrane</keyword>
<accession>A0A850NLW6</accession>
<name>A0A850NLW6_9FLAO</name>
<protein>
    <submittedName>
        <fullName evidence="7">Lipid A biosynthesis acyltransferase</fullName>
    </submittedName>
</protein>
<evidence type="ECO:0000313" key="8">
    <source>
        <dbReference type="Proteomes" id="UP000558089"/>
    </source>
</evidence>
<dbReference type="GO" id="GO:0016746">
    <property type="term" value="F:acyltransferase activity"/>
    <property type="evidence" value="ECO:0007669"/>
    <property type="project" value="UniProtKB-KW"/>
</dbReference>
<keyword evidence="5" id="KW-0472">Membrane</keyword>
<dbReference type="PIRSF" id="PIRSF026649">
    <property type="entry name" value="MsbB"/>
    <property type="match status" value="1"/>
</dbReference>
<dbReference type="PANTHER" id="PTHR30606">
    <property type="entry name" value="LIPID A BIOSYNTHESIS LAUROYL ACYLTRANSFERASE"/>
    <property type="match status" value="1"/>
</dbReference>
<dbReference type="CDD" id="cd07984">
    <property type="entry name" value="LPLAT_LABLAT-like"/>
    <property type="match status" value="1"/>
</dbReference>
<gene>
    <name evidence="7" type="ORF">GUA46_08085</name>
</gene>
<keyword evidence="2" id="KW-1003">Cell membrane</keyword>
<evidence type="ECO:0000256" key="2">
    <source>
        <dbReference type="ARBA" id="ARBA00022475"/>
    </source>
</evidence>
<evidence type="ECO:0000256" key="6">
    <source>
        <dbReference type="ARBA" id="ARBA00023315"/>
    </source>
</evidence>
<proteinExistence type="predicted"/>
<evidence type="ECO:0000256" key="1">
    <source>
        <dbReference type="ARBA" id="ARBA00004533"/>
    </source>
</evidence>
<dbReference type="Proteomes" id="UP000558089">
    <property type="component" value="Unassembled WGS sequence"/>
</dbReference>
<evidence type="ECO:0000256" key="4">
    <source>
        <dbReference type="ARBA" id="ARBA00022679"/>
    </source>
</evidence>
<keyword evidence="6 7" id="KW-0012">Acyltransferase</keyword>
<comment type="subcellular location">
    <subcellularLocation>
        <location evidence="1">Cell inner membrane</location>
    </subcellularLocation>
</comment>
<dbReference type="AlphaFoldDB" id="A0A850NLW6"/>
<dbReference type="GO" id="GO:0005886">
    <property type="term" value="C:plasma membrane"/>
    <property type="evidence" value="ECO:0007669"/>
    <property type="project" value="UniProtKB-SubCell"/>
</dbReference>
<evidence type="ECO:0000256" key="3">
    <source>
        <dbReference type="ARBA" id="ARBA00022519"/>
    </source>
</evidence>
<organism evidence="7 8">
    <name type="scientific">Flagellimonas chongwuensis</name>
    <dbReference type="NCBI Taxonomy" id="2697365"/>
    <lineage>
        <taxon>Bacteria</taxon>
        <taxon>Pseudomonadati</taxon>
        <taxon>Bacteroidota</taxon>
        <taxon>Flavobacteriia</taxon>
        <taxon>Flavobacteriales</taxon>
        <taxon>Flavobacteriaceae</taxon>
        <taxon>Flagellimonas</taxon>
    </lineage>
</organism>
<reference evidence="7 8" key="1">
    <citation type="submission" date="2020-01" db="EMBL/GenBank/DDBJ databases">
        <title>Draft Genome Analysis of Muricauda sp. HICW Isolated from coastal seawater of PR China.</title>
        <authorList>
            <person name="Chen M.-X."/>
        </authorList>
    </citation>
    <scope>NUCLEOTIDE SEQUENCE [LARGE SCALE GENOMIC DNA]</scope>
    <source>
        <strain evidence="7 8">HICW</strain>
    </source>
</reference>
<keyword evidence="4 7" id="KW-0808">Transferase</keyword>
<evidence type="ECO:0000256" key="5">
    <source>
        <dbReference type="ARBA" id="ARBA00023136"/>
    </source>
</evidence>
<dbReference type="GO" id="GO:0009247">
    <property type="term" value="P:glycolipid biosynthetic process"/>
    <property type="evidence" value="ECO:0007669"/>
    <property type="project" value="UniProtKB-ARBA"/>
</dbReference>
<dbReference type="EMBL" id="WYET01000004">
    <property type="protein sequence ID" value="NVN18297.1"/>
    <property type="molecule type" value="Genomic_DNA"/>
</dbReference>
<dbReference type="Pfam" id="PF03279">
    <property type="entry name" value="Lip_A_acyltrans"/>
    <property type="match status" value="1"/>
</dbReference>
<sequence length="300" mass="35404">MQLVVYILVYPLLWLISRLPFKIIYFISDGVYALLYHVIGYRKKVVRNNLALVFPDKPEKERLLIEKKFYKHMCDMFLEMIKTMGISKKEIQKRFTVTNIEVLNGLEDKGINTMLMLPHYASWEWVLSLNLQIKSKGYGIYQKIQNKYFDKLVRNIRGKFNTELISTRESRKILKAAKDSEKLTMVGIISDQSPMVSKAKYWTEFMGITVPAHVGGEEICKTNNFVPVYLKVKKLNRGYYQGTFKVLFEEPTTVPDYEITDAFLRETEKSIREAPEYYFWTHKRWKHKDKAPKIPKKVIS</sequence>
<dbReference type="PANTHER" id="PTHR30606:SF10">
    <property type="entry name" value="PHOSPHATIDYLINOSITOL MANNOSIDE ACYLTRANSFERASE"/>
    <property type="match status" value="1"/>
</dbReference>
<comment type="caution">
    <text evidence="7">The sequence shown here is derived from an EMBL/GenBank/DDBJ whole genome shotgun (WGS) entry which is preliminary data.</text>
</comment>
<dbReference type="RefSeq" id="WP_176620068.1">
    <property type="nucleotide sequence ID" value="NZ_WYET01000004.1"/>
</dbReference>
<evidence type="ECO:0000313" key="7">
    <source>
        <dbReference type="EMBL" id="NVN18297.1"/>
    </source>
</evidence>